<dbReference type="EMBL" id="JBHULD010000007">
    <property type="protein sequence ID" value="MFD2553757.1"/>
    <property type="molecule type" value="Genomic_DNA"/>
</dbReference>
<name>A0ABW5KXT3_9SPHI</name>
<dbReference type="Proteomes" id="UP001597440">
    <property type="component" value="Unassembled WGS sequence"/>
</dbReference>
<comment type="caution">
    <text evidence="6">The sequence shown here is derived from an EMBL/GenBank/DDBJ whole genome shotgun (WGS) entry which is preliminary data.</text>
</comment>
<keyword evidence="2 4" id="KW-0378">Hydrolase</keyword>
<feature type="signal peptide" evidence="5">
    <location>
        <begin position="1"/>
        <end position="19"/>
    </location>
</feature>
<protein>
    <submittedName>
        <fullName evidence="6">Glycosyl hydrolase family 28 protein</fullName>
    </submittedName>
</protein>
<dbReference type="InterPro" id="IPR012334">
    <property type="entry name" value="Pectin_lyas_fold"/>
</dbReference>
<dbReference type="PANTHER" id="PTHR31339:SF9">
    <property type="entry name" value="PLASMIN AND FIBRONECTIN-BINDING PROTEIN A"/>
    <property type="match status" value="1"/>
</dbReference>
<evidence type="ECO:0000256" key="2">
    <source>
        <dbReference type="ARBA" id="ARBA00022801"/>
    </source>
</evidence>
<dbReference type="InterPro" id="IPR051801">
    <property type="entry name" value="GH28_Enzymes"/>
</dbReference>
<sequence length="241" mass="26190">MKIYISAFVFILWSIQVSAQDFNASLFGCKSDGVTNNVGSIQYAIDYIAKKGGGTLHFYVGRYVTSGFSLKSNVHIELHEGAVLVGSSNIYDYQQIDGRYTLISGVGQQNIQIKGLGVIDGQSKALALHVRSLKEKGLLSSEFAMDKVSQLYFSKTSNIAIEGIMQINSLGALNSFVDCQSIKLRKLEINSPQSNAVVLLNSSQVNLSDLFFKSTKQALVQEGTNSNVLKTNCLLANGKSI</sequence>
<dbReference type="PANTHER" id="PTHR31339">
    <property type="entry name" value="PECTIN LYASE-RELATED"/>
    <property type="match status" value="1"/>
</dbReference>
<gene>
    <name evidence="6" type="ORF">ACFSQW_05110</name>
</gene>
<evidence type="ECO:0000313" key="7">
    <source>
        <dbReference type="Proteomes" id="UP001597440"/>
    </source>
</evidence>
<feature type="chain" id="PRO_5045064940" evidence="5">
    <location>
        <begin position="20"/>
        <end position="241"/>
    </location>
</feature>
<keyword evidence="7" id="KW-1185">Reference proteome</keyword>
<dbReference type="RefSeq" id="WP_210355542.1">
    <property type="nucleotide sequence ID" value="NZ_JAEQMU010000005.1"/>
</dbReference>
<comment type="similarity">
    <text evidence="1 4">Belongs to the glycosyl hydrolase 28 family.</text>
</comment>
<evidence type="ECO:0000256" key="4">
    <source>
        <dbReference type="RuleBase" id="RU361169"/>
    </source>
</evidence>
<dbReference type="GO" id="GO:0016787">
    <property type="term" value="F:hydrolase activity"/>
    <property type="evidence" value="ECO:0007669"/>
    <property type="project" value="UniProtKB-KW"/>
</dbReference>
<evidence type="ECO:0000256" key="5">
    <source>
        <dbReference type="SAM" id="SignalP"/>
    </source>
</evidence>
<dbReference type="Pfam" id="PF00295">
    <property type="entry name" value="Glyco_hydro_28"/>
    <property type="match status" value="1"/>
</dbReference>
<accession>A0ABW5KXT3</accession>
<dbReference type="Gene3D" id="2.160.20.10">
    <property type="entry name" value="Single-stranded right-handed beta-helix, Pectin lyase-like"/>
    <property type="match status" value="1"/>
</dbReference>
<dbReference type="InterPro" id="IPR011050">
    <property type="entry name" value="Pectin_lyase_fold/virulence"/>
</dbReference>
<keyword evidence="3 4" id="KW-0326">Glycosidase</keyword>
<evidence type="ECO:0000313" key="6">
    <source>
        <dbReference type="EMBL" id="MFD2553757.1"/>
    </source>
</evidence>
<dbReference type="SUPFAM" id="SSF51126">
    <property type="entry name" value="Pectin lyase-like"/>
    <property type="match status" value="1"/>
</dbReference>
<proteinExistence type="inferred from homology"/>
<evidence type="ECO:0000256" key="1">
    <source>
        <dbReference type="ARBA" id="ARBA00008834"/>
    </source>
</evidence>
<evidence type="ECO:0000256" key="3">
    <source>
        <dbReference type="ARBA" id="ARBA00023295"/>
    </source>
</evidence>
<dbReference type="InterPro" id="IPR000743">
    <property type="entry name" value="Glyco_hydro_28"/>
</dbReference>
<organism evidence="6 7">
    <name type="scientific">Sphingobacterium tabacisoli</name>
    <dbReference type="NCBI Taxonomy" id="2044855"/>
    <lineage>
        <taxon>Bacteria</taxon>
        <taxon>Pseudomonadati</taxon>
        <taxon>Bacteroidota</taxon>
        <taxon>Sphingobacteriia</taxon>
        <taxon>Sphingobacteriales</taxon>
        <taxon>Sphingobacteriaceae</taxon>
        <taxon>Sphingobacterium</taxon>
    </lineage>
</organism>
<keyword evidence="5" id="KW-0732">Signal</keyword>
<reference evidence="7" key="1">
    <citation type="journal article" date="2019" name="Int. J. Syst. Evol. Microbiol.">
        <title>The Global Catalogue of Microorganisms (GCM) 10K type strain sequencing project: providing services to taxonomists for standard genome sequencing and annotation.</title>
        <authorList>
            <consortium name="The Broad Institute Genomics Platform"/>
            <consortium name="The Broad Institute Genome Sequencing Center for Infectious Disease"/>
            <person name="Wu L."/>
            <person name="Ma J."/>
        </authorList>
    </citation>
    <scope>NUCLEOTIDE SEQUENCE [LARGE SCALE GENOMIC DNA]</scope>
    <source>
        <strain evidence="7">KCTC 52298</strain>
    </source>
</reference>